<protein>
    <submittedName>
        <fullName evidence="2">Uncharacterized protein</fullName>
    </submittedName>
</protein>
<feature type="compositionally biased region" description="Basic and acidic residues" evidence="1">
    <location>
        <begin position="80"/>
        <end position="93"/>
    </location>
</feature>
<name>A0A034WSX6_BACDO</name>
<feature type="region of interest" description="Disordered" evidence="1">
    <location>
        <begin position="70"/>
        <end position="96"/>
    </location>
</feature>
<dbReference type="AlphaFoldDB" id="A0A034WSX6"/>
<sequence length="137" mass="15694">MLKEKPPLNRQQCLERISILRKGLTPAKKPAETPAKILKDTRMTVKCCKSVSPEFCNILKRYEMPRGPLKPLKIVKKKPKQTETEPEPSKDLSIDEMDPAMARYMRMVMEANSIQNSLYDINFYGAAERPKQKSVGL</sequence>
<dbReference type="EMBL" id="GAKP01002069">
    <property type="protein sequence ID" value="JAC56883.1"/>
    <property type="molecule type" value="Transcribed_RNA"/>
</dbReference>
<accession>A0A034WSX6</accession>
<reference evidence="2" key="1">
    <citation type="journal article" date="2014" name="BMC Genomics">
        <title>Characterizing the developmental transcriptome of the oriental fruit fly, Bactrocera dorsalis (Diptera: Tephritidae) through comparative genomic analysis with Drosophila melanogaster utilizing modENCODE datasets.</title>
        <authorList>
            <person name="Geib S.M."/>
            <person name="Calla B."/>
            <person name="Hall B."/>
            <person name="Hou S."/>
            <person name="Manoukis N.C."/>
        </authorList>
    </citation>
    <scope>NUCLEOTIDE SEQUENCE</scope>
    <source>
        <strain evidence="2">Punador</strain>
    </source>
</reference>
<organism evidence="2">
    <name type="scientific">Bactrocera dorsalis</name>
    <name type="common">Oriental fruit fly</name>
    <name type="synonym">Dacus dorsalis</name>
    <dbReference type="NCBI Taxonomy" id="27457"/>
    <lineage>
        <taxon>Eukaryota</taxon>
        <taxon>Metazoa</taxon>
        <taxon>Ecdysozoa</taxon>
        <taxon>Arthropoda</taxon>
        <taxon>Hexapoda</taxon>
        <taxon>Insecta</taxon>
        <taxon>Pterygota</taxon>
        <taxon>Neoptera</taxon>
        <taxon>Endopterygota</taxon>
        <taxon>Diptera</taxon>
        <taxon>Brachycera</taxon>
        <taxon>Muscomorpha</taxon>
        <taxon>Tephritoidea</taxon>
        <taxon>Tephritidae</taxon>
        <taxon>Bactrocera</taxon>
        <taxon>Bactrocera</taxon>
    </lineage>
</organism>
<evidence type="ECO:0000313" key="2">
    <source>
        <dbReference type="EMBL" id="JAC56883.1"/>
    </source>
</evidence>
<proteinExistence type="predicted"/>
<evidence type="ECO:0000256" key="1">
    <source>
        <dbReference type="SAM" id="MobiDB-lite"/>
    </source>
</evidence>